<organism evidence="1 2">
    <name type="scientific">Lentzea atacamensis</name>
    <dbReference type="NCBI Taxonomy" id="531938"/>
    <lineage>
        <taxon>Bacteria</taxon>
        <taxon>Bacillati</taxon>
        <taxon>Actinomycetota</taxon>
        <taxon>Actinomycetes</taxon>
        <taxon>Pseudonocardiales</taxon>
        <taxon>Pseudonocardiaceae</taxon>
        <taxon>Lentzea</taxon>
    </lineage>
</organism>
<comment type="caution">
    <text evidence="1">The sequence shown here is derived from an EMBL/GenBank/DDBJ whole genome shotgun (WGS) entry which is preliminary data.</text>
</comment>
<proteinExistence type="predicted"/>
<protein>
    <submittedName>
        <fullName evidence="1">Uncharacterized protein</fullName>
    </submittedName>
</protein>
<sequence>MGFRVGLRIRAWARVEVGIHALVGVRTGIRVGVRPDVRDRVSGGTSVLIRRRLRLWICLRFRRSRHTQFLARRRFPGQENNGDAG</sequence>
<evidence type="ECO:0000313" key="1">
    <source>
        <dbReference type="EMBL" id="RAS68647.1"/>
    </source>
</evidence>
<dbReference type="EMBL" id="QLTT01000002">
    <property type="protein sequence ID" value="RAS68647.1"/>
    <property type="molecule type" value="Genomic_DNA"/>
</dbReference>
<dbReference type="Proteomes" id="UP000248714">
    <property type="component" value="Unassembled WGS sequence"/>
</dbReference>
<gene>
    <name evidence="1" type="ORF">C8D87_102716</name>
</gene>
<keyword evidence="2" id="KW-1185">Reference proteome</keyword>
<evidence type="ECO:0000313" key="2">
    <source>
        <dbReference type="Proteomes" id="UP000248714"/>
    </source>
</evidence>
<name>A0ABX9EGK6_9PSEU</name>
<accession>A0ABX9EGK6</accession>
<reference evidence="1 2" key="1">
    <citation type="submission" date="2018-06" db="EMBL/GenBank/DDBJ databases">
        <title>Genomic Encyclopedia of Type Strains, Phase IV (KMG-IV): sequencing the most valuable type-strain genomes for metagenomic binning, comparative biology and taxonomic classification.</title>
        <authorList>
            <person name="Goeker M."/>
        </authorList>
    </citation>
    <scope>NUCLEOTIDE SEQUENCE [LARGE SCALE GENOMIC DNA]</scope>
    <source>
        <strain evidence="1 2">DSM 45479</strain>
    </source>
</reference>